<gene>
    <name evidence="2" type="ORF">PF008_g362</name>
</gene>
<evidence type="ECO:0000256" key="1">
    <source>
        <dbReference type="SAM" id="MobiDB-lite"/>
    </source>
</evidence>
<dbReference type="Proteomes" id="UP000486351">
    <property type="component" value="Unassembled WGS sequence"/>
</dbReference>
<organism evidence="2 3">
    <name type="scientific">Phytophthora fragariae</name>
    <dbReference type="NCBI Taxonomy" id="53985"/>
    <lineage>
        <taxon>Eukaryota</taxon>
        <taxon>Sar</taxon>
        <taxon>Stramenopiles</taxon>
        <taxon>Oomycota</taxon>
        <taxon>Peronosporomycetes</taxon>
        <taxon>Peronosporales</taxon>
        <taxon>Peronosporaceae</taxon>
        <taxon>Phytophthora</taxon>
    </lineage>
</organism>
<comment type="caution">
    <text evidence="2">The sequence shown here is derived from an EMBL/GenBank/DDBJ whole genome shotgun (WGS) entry which is preliminary data.</text>
</comment>
<evidence type="ECO:0000313" key="2">
    <source>
        <dbReference type="EMBL" id="KAE9362121.1"/>
    </source>
</evidence>
<evidence type="ECO:0000313" key="3">
    <source>
        <dbReference type="Proteomes" id="UP000486351"/>
    </source>
</evidence>
<proteinExistence type="predicted"/>
<sequence length="210" mass="23716">MLGGFVGNSPPTGKASRRHHSVVVPQVELLDVTDRQRRQLGCRGLNVDALNVANIAVRTSVTPASKKRSGGTYVDEQFLGGMLLTHTEMLDALLGKKRANLDKEQAKAERALAKERAKVARLEQAEEKQRMKAKQAQERLRLKEQRDRERDQAKAQRALEINRRKIERSMKLLRLKEGRGREKGNRRCLKHDAKEKMSPTEPLIVASALV</sequence>
<feature type="region of interest" description="Disordered" evidence="1">
    <location>
        <begin position="1"/>
        <end position="20"/>
    </location>
</feature>
<dbReference type="EMBL" id="QXFY01000007">
    <property type="protein sequence ID" value="KAE9362121.1"/>
    <property type="molecule type" value="Genomic_DNA"/>
</dbReference>
<feature type="region of interest" description="Disordered" evidence="1">
    <location>
        <begin position="128"/>
        <end position="157"/>
    </location>
</feature>
<feature type="compositionally biased region" description="Basic and acidic residues" evidence="1">
    <location>
        <begin position="128"/>
        <end position="154"/>
    </location>
</feature>
<accession>A0A6G0SQ75</accession>
<protein>
    <submittedName>
        <fullName evidence="2">Uncharacterized protein</fullName>
    </submittedName>
</protein>
<name>A0A6G0SQ75_9STRA</name>
<dbReference type="AlphaFoldDB" id="A0A6G0SQ75"/>
<reference evidence="2 3" key="1">
    <citation type="submission" date="2018-09" db="EMBL/GenBank/DDBJ databases">
        <title>Genomic investigation of the strawberry pathogen Phytophthora fragariae indicates pathogenicity is determined by transcriptional variation in three key races.</title>
        <authorList>
            <person name="Adams T.M."/>
            <person name="Armitage A.D."/>
            <person name="Sobczyk M.K."/>
            <person name="Bates H.J."/>
            <person name="Dunwell J.M."/>
            <person name="Nellist C.F."/>
            <person name="Harrison R.J."/>
        </authorList>
    </citation>
    <scope>NUCLEOTIDE SEQUENCE [LARGE SCALE GENOMIC DNA]</scope>
    <source>
        <strain evidence="2 3">NOV-77</strain>
    </source>
</reference>